<organism evidence="1 2">
    <name type="scientific">Dunaliella salina</name>
    <name type="common">Green alga</name>
    <name type="synonym">Protococcus salinus</name>
    <dbReference type="NCBI Taxonomy" id="3046"/>
    <lineage>
        <taxon>Eukaryota</taxon>
        <taxon>Viridiplantae</taxon>
        <taxon>Chlorophyta</taxon>
        <taxon>core chlorophytes</taxon>
        <taxon>Chlorophyceae</taxon>
        <taxon>CS clade</taxon>
        <taxon>Chlamydomonadales</taxon>
        <taxon>Dunaliellaceae</taxon>
        <taxon>Dunaliella</taxon>
    </lineage>
</organism>
<gene>
    <name evidence="1" type="ORF">DUNSADRAFT_5442</name>
</gene>
<name>A0ABQ7GQ67_DUNSA</name>
<protein>
    <recommendedName>
        <fullName evidence="3">HNH endonuclease</fullName>
    </recommendedName>
</protein>
<evidence type="ECO:0000313" key="1">
    <source>
        <dbReference type="EMBL" id="KAF5836752.1"/>
    </source>
</evidence>
<proteinExistence type="predicted"/>
<sequence length="169" mass="19758">MSQNRDARMRLGVFHKSDKVWNYNDYRDRYTMMKKSAYGDAKFEVDHIVECQLGDHIHTHTHTHITTRNRMKPLQKLWNDVDNLNVTTRGINQPKGDAFERWIRKRDDNLRDALLYYNLGANIRAKVCVAFEESSTSMQRELDEIMQSTGLDLYGDVACALDDWANKTG</sequence>
<evidence type="ECO:0008006" key="3">
    <source>
        <dbReference type="Google" id="ProtNLM"/>
    </source>
</evidence>
<comment type="caution">
    <text evidence="1">The sequence shown here is derived from an EMBL/GenBank/DDBJ whole genome shotgun (WGS) entry which is preliminary data.</text>
</comment>
<reference evidence="1" key="1">
    <citation type="submission" date="2017-08" db="EMBL/GenBank/DDBJ databases">
        <authorList>
            <person name="Polle J.E."/>
            <person name="Barry K."/>
            <person name="Cushman J."/>
            <person name="Schmutz J."/>
            <person name="Tran D."/>
            <person name="Hathwaick L.T."/>
            <person name="Yim W.C."/>
            <person name="Jenkins J."/>
            <person name="Mckie-Krisberg Z.M."/>
            <person name="Prochnik S."/>
            <person name="Lindquist E."/>
            <person name="Dockter R.B."/>
            <person name="Adam C."/>
            <person name="Molina H."/>
            <person name="Bunkerborg J."/>
            <person name="Jin E."/>
            <person name="Buchheim M."/>
            <person name="Magnuson J."/>
        </authorList>
    </citation>
    <scope>NUCLEOTIDE SEQUENCE</scope>
    <source>
        <strain evidence="1">CCAP 19/18</strain>
    </source>
</reference>
<evidence type="ECO:0000313" key="2">
    <source>
        <dbReference type="Proteomes" id="UP000815325"/>
    </source>
</evidence>
<accession>A0ABQ7GQ67</accession>
<keyword evidence="2" id="KW-1185">Reference proteome</keyword>
<dbReference type="Proteomes" id="UP000815325">
    <property type="component" value="Unassembled WGS sequence"/>
</dbReference>
<dbReference type="EMBL" id="MU069644">
    <property type="protein sequence ID" value="KAF5836752.1"/>
    <property type="molecule type" value="Genomic_DNA"/>
</dbReference>